<feature type="non-terminal residue" evidence="1">
    <location>
        <position position="1"/>
    </location>
</feature>
<dbReference type="EMBL" id="GECZ01031498">
    <property type="protein sequence ID" value="JAS38271.1"/>
    <property type="molecule type" value="Transcribed_RNA"/>
</dbReference>
<organism evidence="1">
    <name type="scientific">Cuerna arida</name>
    <dbReference type="NCBI Taxonomy" id="1464854"/>
    <lineage>
        <taxon>Eukaryota</taxon>
        <taxon>Metazoa</taxon>
        <taxon>Ecdysozoa</taxon>
        <taxon>Arthropoda</taxon>
        <taxon>Hexapoda</taxon>
        <taxon>Insecta</taxon>
        <taxon>Pterygota</taxon>
        <taxon>Neoptera</taxon>
        <taxon>Paraneoptera</taxon>
        <taxon>Hemiptera</taxon>
        <taxon>Auchenorrhyncha</taxon>
        <taxon>Membracoidea</taxon>
        <taxon>Cicadellidae</taxon>
        <taxon>Cicadellinae</taxon>
        <taxon>Proconiini</taxon>
        <taxon>Cuerna</taxon>
    </lineage>
</organism>
<name>A0A1B6EK46_9HEMI</name>
<protein>
    <recommendedName>
        <fullName evidence="2">AB hydrolase-1 domain-containing protein</fullName>
    </recommendedName>
</protein>
<dbReference type="InterPro" id="IPR029058">
    <property type="entry name" value="AB_hydrolase_fold"/>
</dbReference>
<accession>A0A1B6EK46</accession>
<evidence type="ECO:0000313" key="1">
    <source>
        <dbReference type="EMBL" id="JAS38271.1"/>
    </source>
</evidence>
<proteinExistence type="predicted"/>
<dbReference type="Gene3D" id="3.40.50.1820">
    <property type="entry name" value="alpha/beta hydrolase"/>
    <property type="match status" value="1"/>
</dbReference>
<dbReference type="PANTHER" id="PTHR11005">
    <property type="entry name" value="LYSOSOMAL ACID LIPASE-RELATED"/>
    <property type="match status" value="1"/>
</dbReference>
<gene>
    <name evidence="1" type="ORF">g.4897</name>
</gene>
<evidence type="ECO:0008006" key="2">
    <source>
        <dbReference type="Google" id="ProtNLM"/>
    </source>
</evidence>
<dbReference type="SUPFAM" id="SSF53474">
    <property type="entry name" value="alpha/beta-Hydrolases"/>
    <property type="match status" value="1"/>
</dbReference>
<reference evidence="1" key="1">
    <citation type="submission" date="2015-11" db="EMBL/GenBank/DDBJ databases">
        <title>De novo transcriptome assembly of four potential Pierce s Disease insect vectors from Arizona vineyards.</title>
        <authorList>
            <person name="Tassone E.E."/>
        </authorList>
    </citation>
    <scope>NUCLEOTIDE SEQUENCE</scope>
</reference>
<dbReference type="AlphaFoldDB" id="A0A1B6EK46"/>
<sequence length="213" mass="25090">HYNKRLDCMVFFAPTARMKYTTSFIRFAAPHWRWFQKIAEIYRIYKIPNMNNELFHRLMSWLCSLRNVGLFFCTSIIFSAESNTFQIDKELIPTLFKYYPHPGSTKTVIHYFQMANSGRFCAFDYGPEQNVVKYNQTVPMEYDLSKVTAPAAIFYSKWDAMVNYQDAEWLASQLNTILAYSVPKPNFAHLSFQYDPNLKNLVHNRVVNLLLSL</sequence>